<protein>
    <submittedName>
        <fullName evidence="1">Four-helix bundle copper-binding protein</fullName>
    </submittedName>
</protein>
<comment type="caution">
    <text evidence="1">The sequence shown here is derived from an EMBL/GenBank/DDBJ whole genome shotgun (WGS) entry which is preliminary data.</text>
</comment>
<reference evidence="1" key="1">
    <citation type="submission" date="2021-10" db="EMBL/GenBank/DDBJ databases">
        <title>Roseicella aerolatum sp. nov., isolated from aerosols of e-waste dismantling site.</title>
        <authorList>
            <person name="Qin T."/>
        </authorList>
    </citation>
    <scope>NUCLEOTIDE SEQUENCE</scope>
    <source>
        <strain evidence="1">GB24</strain>
    </source>
</reference>
<evidence type="ECO:0000313" key="2">
    <source>
        <dbReference type="Proteomes" id="UP001139311"/>
    </source>
</evidence>
<evidence type="ECO:0000313" key="1">
    <source>
        <dbReference type="EMBL" id="MCB4823083.1"/>
    </source>
</evidence>
<dbReference type="RefSeq" id="WP_226609336.1">
    <property type="nucleotide sequence ID" value="NZ_JAJAQI010000022.1"/>
</dbReference>
<dbReference type="AlphaFoldDB" id="A0A9X1IG60"/>
<dbReference type="PANTHER" id="PTHR37310:SF1">
    <property type="entry name" value="CYTOPLASMIC PROTEIN"/>
    <property type="match status" value="1"/>
</dbReference>
<dbReference type="InterPro" id="IPR005560">
    <property type="entry name" value="Csp_YhjQ"/>
</dbReference>
<dbReference type="Pfam" id="PF03860">
    <property type="entry name" value="Csp"/>
    <property type="match status" value="1"/>
</dbReference>
<dbReference type="Proteomes" id="UP001139311">
    <property type="component" value="Unassembled WGS sequence"/>
</dbReference>
<keyword evidence="2" id="KW-1185">Reference proteome</keyword>
<dbReference type="Gene3D" id="1.20.1270.360">
    <property type="match status" value="1"/>
</dbReference>
<sequence>MSGEVQRRIRTCLECHRACLRAAVADLGRRDLEAAAPLARAILDCSQTCLIAADFITRMPSLSAELCAACAAACEACAEHCRRIAGDLPGMQECAEDCRRCADICRGTVPTGRSGGAVS</sequence>
<dbReference type="PANTHER" id="PTHR37310">
    <property type="entry name" value="CYTOPLASMIC PROTEIN-RELATED"/>
    <property type="match status" value="1"/>
</dbReference>
<name>A0A9X1IG60_9PROT</name>
<accession>A0A9X1IG60</accession>
<gene>
    <name evidence="1" type="ORF">LHA35_15210</name>
</gene>
<dbReference type="EMBL" id="JAJAQI010000022">
    <property type="protein sequence ID" value="MCB4823083.1"/>
    <property type="molecule type" value="Genomic_DNA"/>
</dbReference>
<organism evidence="1 2">
    <name type="scientific">Roseicella aerolata</name>
    <dbReference type="NCBI Taxonomy" id="2883479"/>
    <lineage>
        <taxon>Bacteria</taxon>
        <taxon>Pseudomonadati</taxon>
        <taxon>Pseudomonadota</taxon>
        <taxon>Alphaproteobacteria</taxon>
        <taxon>Acetobacterales</taxon>
        <taxon>Roseomonadaceae</taxon>
        <taxon>Roseicella</taxon>
    </lineage>
</organism>
<proteinExistence type="predicted"/>